<evidence type="ECO:0000313" key="11">
    <source>
        <dbReference type="Proteomes" id="UP000823851"/>
    </source>
</evidence>
<dbReference type="SUPFAM" id="SSF161098">
    <property type="entry name" value="MetI-like"/>
    <property type="match status" value="1"/>
</dbReference>
<evidence type="ECO:0000256" key="3">
    <source>
        <dbReference type="ARBA" id="ARBA00022448"/>
    </source>
</evidence>
<evidence type="ECO:0000256" key="5">
    <source>
        <dbReference type="ARBA" id="ARBA00022692"/>
    </source>
</evidence>
<evidence type="ECO:0000256" key="1">
    <source>
        <dbReference type="ARBA" id="ARBA00004651"/>
    </source>
</evidence>
<comment type="caution">
    <text evidence="10">The sequence shown here is derived from an EMBL/GenBank/DDBJ whole genome shotgun (WGS) entry which is preliminary data.</text>
</comment>
<feature type="transmembrane region" description="Helical" evidence="8">
    <location>
        <begin position="240"/>
        <end position="261"/>
    </location>
</feature>
<accession>A0A9D2U1T8</accession>
<comment type="subcellular location">
    <subcellularLocation>
        <location evidence="1 8">Cell membrane</location>
        <topology evidence="1 8">Multi-pass membrane protein</topology>
    </subcellularLocation>
</comment>
<dbReference type="Gene3D" id="1.10.3720.10">
    <property type="entry name" value="MetI-like"/>
    <property type="match status" value="1"/>
</dbReference>
<keyword evidence="6 8" id="KW-1133">Transmembrane helix</keyword>
<keyword evidence="4" id="KW-1003">Cell membrane</keyword>
<evidence type="ECO:0000256" key="7">
    <source>
        <dbReference type="ARBA" id="ARBA00023136"/>
    </source>
</evidence>
<keyword evidence="5 8" id="KW-0812">Transmembrane</keyword>
<organism evidence="10 11">
    <name type="scientific">Candidatus Eisenbergiella stercorigallinarum</name>
    <dbReference type="NCBI Taxonomy" id="2838557"/>
    <lineage>
        <taxon>Bacteria</taxon>
        <taxon>Bacillati</taxon>
        <taxon>Bacillota</taxon>
        <taxon>Clostridia</taxon>
        <taxon>Lachnospirales</taxon>
        <taxon>Lachnospiraceae</taxon>
        <taxon>Eisenbergiella</taxon>
    </lineage>
</organism>
<dbReference type="Proteomes" id="UP000823851">
    <property type="component" value="Unassembled WGS sequence"/>
</dbReference>
<comment type="similarity">
    <text evidence="2">Belongs to the binding-protein-dependent transport system permease family. CysTW subfamily.</text>
</comment>
<dbReference type="EMBL" id="DWUW01000335">
    <property type="protein sequence ID" value="HJD32578.1"/>
    <property type="molecule type" value="Genomic_DNA"/>
</dbReference>
<evidence type="ECO:0000256" key="2">
    <source>
        <dbReference type="ARBA" id="ARBA00007069"/>
    </source>
</evidence>
<feature type="transmembrane region" description="Helical" evidence="8">
    <location>
        <begin position="137"/>
        <end position="156"/>
    </location>
</feature>
<dbReference type="PANTHER" id="PTHR43848:SF2">
    <property type="entry name" value="PUTRESCINE TRANSPORT SYSTEM PERMEASE PROTEIN POTI"/>
    <property type="match status" value="1"/>
</dbReference>
<reference evidence="10" key="2">
    <citation type="submission" date="2021-04" db="EMBL/GenBank/DDBJ databases">
        <authorList>
            <person name="Gilroy R."/>
        </authorList>
    </citation>
    <scope>NUCLEOTIDE SEQUENCE</scope>
    <source>
        <strain evidence="10">ChiHjej8B7-25341</strain>
    </source>
</reference>
<sequence length="276" mass="30421">MKRKKRERARKRLGALFCALVYLFLFLPISVIVVNSTNATTSKPYLSWKGFTLDWYVELFDNSALLESFGNTMVIALVSTLLATVIGTLGAVGMYRYKFKGKNLLDGLLYIPVVIPEIVLGISLLTIFALVDIPRGMLTLILAHVTFCVPYVIFNVRARLAGYDSSIEEASLDLGANRVRTFFEITLPVLAPGIAGGALLAFTLSIDDVIISYFVNGQTKTFPLKVMESIKSGVAPDVNALSTLILLGTIVLVVLTQSDLLKVKRKVKKRKKEEIL</sequence>
<dbReference type="CDD" id="cd06261">
    <property type="entry name" value="TM_PBP2"/>
    <property type="match status" value="1"/>
</dbReference>
<dbReference type="GO" id="GO:0005886">
    <property type="term" value="C:plasma membrane"/>
    <property type="evidence" value="ECO:0007669"/>
    <property type="project" value="UniProtKB-SubCell"/>
</dbReference>
<dbReference type="Pfam" id="PF00528">
    <property type="entry name" value="BPD_transp_1"/>
    <property type="match status" value="1"/>
</dbReference>
<dbReference type="InterPro" id="IPR051789">
    <property type="entry name" value="Bact_Polyamine_Transport"/>
</dbReference>
<dbReference type="PANTHER" id="PTHR43848">
    <property type="entry name" value="PUTRESCINE TRANSPORT SYSTEM PERMEASE PROTEIN POTI"/>
    <property type="match status" value="1"/>
</dbReference>
<feature type="domain" description="ABC transmembrane type-1" evidence="9">
    <location>
        <begin position="69"/>
        <end position="256"/>
    </location>
</feature>
<reference evidence="10" key="1">
    <citation type="journal article" date="2021" name="PeerJ">
        <title>Extensive microbial diversity within the chicken gut microbiome revealed by metagenomics and culture.</title>
        <authorList>
            <person name="Gilroy R."/>
            <person name="Ravi A."/>
            <person name="Getino M."/>
            <person name="Pursley I."/>
            <person name="Horton D.L."/>
            <person name="Alikhan N.F."/>
            <person name="Baker D."/>
            <person name="Gharbi K."/>
            <person name="Hall N."/>
            <person name="Watson M."/>
            <person name="Adriaenssens E.M."/>
            <person name="Foster-Nyarko E."/>
            <person name="Jarju S."/>
            <person name="Secka A."/>
            <person name="Antonio M."/>
            <person name="Oren A."/>
            <person name="Chaudhuri R.R."/>
            <person name="La Ragione R."/>
            <person name="Hildebrand F."/>
            <person name="Pallen M.J."/>
        </authorList>
    </citation>
    <scope>NUCLEOTIDE SEQUENCE</scope>
    <source>
        <strain evidence="10">ChiHjej8B7-25341</strain>
    </source>
</reference>
<feature type="transmembrane region" description="Helical" evidence="8">
    <location>
        <begin position="107"/>
        <end position="131"/>
    </location>
</feature>
<keyword evidence="7 8" id="KW-0472">Membrane</keyword>
<dbReference type="PROSITE" id="PS50928">
    <property type="entry name" value="ABC_TM1"/>
    <property type="match status" value="1"/>
</dbReference>
<evidence type="ECO:0000259" key="9">
    <source>
        <dbReference type="PROSITE" id="PS50928"/>
    </source>
</evidence>
<feature type="transmembrane region" description="Helical" evidence="8">
    <location>
        <begin position="185"/>
        <end position="206"/>
    </location>
</feature>
<proteinExistence type="inferred from homology"/>
<keyword evidence="3 8" id="KW-0813">Transport</keyword>
<evidence type="ECO:0000256" key="4">
    <source>
        <dbReference type="ARBA" id="ARBA00022475"/>
    </source>
</evidence>
<name>A0A9D2U1T8_9FIRM</name>
<dbReference type="AlphaFoldDB" id="A0A9D2U1T8"/>
<evidence type="ECO:0000256" key="6">
    <source>
        <dbReference type="ARBA" id="ARBA00022989"/>
    </source>
</evidence>
<feature type="transmembrane region" description="Helical" evidence="8">
    <location>
        <begin position="73"/>
        <end position="95"/>
    </location>
</feature>
<gene>
    <name evidence="10" type="ORF">H9912_11670</name>
</gene>
<dbReference type="GO" id="GO:0055085">
    <property type="term" value="P:transmembrane transport"/>
    <property type="evidence" value="ECO:0007669"/>
    <property type="project" value="InterPro"/>
</dbReference>
<dbReference type="InterPro" id="IPR000515">
    <property type="entry name" value="MetI-like"/>
</dbReference>
<protein>
    <submittedName>
        <fullName evidence="10">ABC transporter permease subunit</fullName>
    </submittedName>
</protein>
<evidence type="ECO:0000256" key="8">
    <source>
        <dbReference type="RuleBase" id="RU363032"/>
    </source>
</evidence>
<evidence type="ECO:0000313" key="10">
    <source>
        <dbReference type="EMBL" id="HJD32578.1"/>
    </source>
</evidence>
<dbReference type="InterPro" id="IPR035906">
    <property type="entry name" value="MetI-like_sf"/>
</dbReference>